<evidence type="ECO:0000256" key="6">
    <source>
        <dbReference type="SAM" id="MobiDB-lite"/>
    </source>
</evidence>
<comment type="subcellular location">
    <subcellularLocation>
        <location evidence="1">Membrane</location>
        <topology evidence="1">Multi-pass membrane protein</topology>
    </subcellularLocation>
</comment>
<dbReference type="Gene3D" id="1.20.1250.20">
    <property type="entry name" value="MFS general substrate transporter like domains"/>
    <property type="match status" value="2"/>
</dbReference>
<dbReference type="InterPro" id="IPR020846">
    <property type="entry name" value="MFS_dom"/>
</dbReference>
<name>A0A0G4I4K6_9ALVE</name>
<dbReference type="PANTHER" id="PTHR23504:SF15">
    <property type="entry name" value="MAJOR FACILITATOR SUPERFAMILY (MFS) PROFILE DOMAIN-CONTAINING PROTEIN"/>
    <property type="match status" value="1"/>
</dbReference>
<dbReference type="InterPro" id="IPR011701">
    <property type="entry name" value="MFS"/>
</dbReference>
<dbReference type="PRINTS" id="PR01035">
    <property type="entry name" value="TCRTETA"/>
</dbReference>
<feature type="compositionally biased region" description="Low complexity" evidence="6">
    <location>
        <begin position="310"/>
        <end position="333"/>
    </location>
</feature>
<evidence type="ECO:0000256" key="4">
    <source>
        <dbReference type="ARBA" id="ARBA00022989"/>
    </source>
</evidence>
<dbReference type="AlphaFoldDB" id="A0A0G4I4K6"/>
<feature type="transmembrane region" description="Helical" evidence="7">
    <location>
        <begin position="516"/>
        <end position="535"/>
    </location>
</feature>
<feature type="transmembrane region" description="Helical" evidence="7">
    <location>
        <begin position="173"/>
        <end position="196"/>
    </location>
</feature>
<accession>A0A0G4I4K6</accession>
<evidence type="ECO:0000256" key="3">
    <source>
        <dbReference type="ARBA" id="ARBA00022692"/>
    </source>
</evidence>
<feature type="transmembrane region" description="Helical" evidence="7">
    <location>
        <begin position="146"/>
        <end position="167"/>
    </location>
</feature>
<protein>
    <recommendedName>
        <fullName evidence="8">Major facilitator superfamily (MFS) profile domain-containing protein</fullName>
    </recommendedName>
</protein>
<dbReference type="PROSITE" id="PS51257">
    <property type="entry name" value="PROKAR_LIPOPROTEIN"/>
    <property type="match status" value="1"/>
</dbReference>
<reference evidence="9" key="1">
    <citation type="submission" date="2014-11" db="EMBL/GenBank/DDBJ databases">
        <authorList>
            <person name="Otto D Thomas"/>
            <person name="Naeem Raeece"/>
        </authorList>
    </citation>
    <scope>NUCLEOTIDE SEQUENCE</scope>
</reference>
<dbReference type="SUPFAM" id="SSF103473">
    <property type="entry name" value="MFS general substrate transporter"/>
    <property type="match status" value="1"/>
</dbReference>
<keyword evidence="5 7" id="KW-0472">Membrane</keyword>
<organism evidence="9">
    <name type="scientific">Chromera velia CCMP2878</name>
    <dbReference type="NCBI Taxonomy" id="1169474"/>
    <lineage>
        <taxon>Eukaryota</taxon>
        <taxon>Sar</taxon>
        <taxon>Alveolata</taxon>
        <taxon>Colpodellida</taxon>
        <taxon>Chromeraceae</taxon>
        <taxon>Chromera</taxon>
    </lineage>
</organism>
<keyword evidence="3 7" id="KW-0812">Transmembrane</keyword>
<dbReference type="PANTHER" id="PTHR23504">
    <property type="entry name" value="MAJOR FACILITATOR SUPERFAMILY DOMAIN-CONTAINING PROTEIN 10"/>
    <property type="match status" value="1"/>
</dbReference>
<dbReference type="GO" id="GO:0022857">
    <property type="term" value="F:transmembrane transporter activity"/>
    <property type="evidence" value="ECO:0007669"/>
    <property type="project" value="InterPro"/>
</dbReference>
<feature type="compositionally biased region" description="Acidic residues" evidence="6">
    <location>
        <begin position="213"/>
        <end position="222"/>
    </location>
</feature>
<dbReference type="InterPro" id="IPR001958">
    <property type="entry name" value="Tet-R_TetA/multi-R_MdtG-like"/>
</dbReference>
<feature type="compositionally biased region" description="Polar residues" evidence="6">
    <location>
        <begin position="282"/>
        <end position="292"/>
    </location>
</feature>
<dbReference type="PhylomeDB" id="A0A0G4I4K6"/>
<dbReference type="GO" id="GO:0016020">
    <property type="term" value="C:membrane"/>
    <property type="evidence" value="ECO:0007669"/>
    <property type="project" value="UniProtKB-SubCell"/>
</dbReference>
<dbReference type="VEuPathDB" id="CryptoDB:Cvel_10931"/>
<evidence type="ECO:0000256" key="2">
    <source>
        <dbReference type="ARBA" id="ARBA00022448"/>
    </source>
</evidence>
<feature type="transmembrane region" description="Helical" evidence="7">
    <location>
        <begin position="479"/>
        <end position="504"/>
    </location>
</feature>
<feature type="transmembrane region" description="Helical" evidence="7">
    <location>
        <begin position="541"/>
        <end position="563"/>
    </location>
</feature>
<evidence type="ECO:0000313" key="9">
    <source>
        <dbReference type="EMBL" id="CEM51904.1"/>
    </source>
</evidence>
<feature type="transmembrane region" description="Helical" evidence="7">
    <location>
        <begin position="56"/>
        <end position="76"/>
    </location>
</feature>
<evidence type="ECO:0000256" key="7">
    <source>
        <dbReference type="SAM" id="Phobius"/>
    </source>
</evidence>
<feature type="transmembrane region" description="Helical" evidence="7">
    <location>
        <begin position="421"/>
        <end position="443"/>
    </location>
</feature>
<keyword evidence="2" id="KW-0813">Transport</keyword>
<feature type="transmembrane region" description="Helical" evidence="7">
    <location>
        <begin position="450"/>
        <end position="467"/>
    </location>
</feature>
<dbReference type="InterPro" id="IPR036259">
    <property type="entry name" value="MFS_trans_sf"/>
</dbReference>
<gene>
    <name evidence="9" type="ORF">Cvel_10931</name>
</gene>
<proteinExistence type="predicted"/>
<feature type="transmembrane region" description="Helical" evidence="7">
    <location>
        <begin position="21"/>
        <end position="44"/>
    </location>
</feature>
<feature type="transmembrane region" description="Helical" evidence="7">
    <location>
        <begin position="385"/>
        <end position="409"/>
    </location>
</feature>
<evidence type="ECO:0000259" key="8">
    <source>
        <dbReference type="PROSITE" id="PS50850"/>
    </source>
</evidence>
<dbReference type="PROSITE" id="PS50850">
    <property type="entry name" value="MFS"/>
    <property type="match status" value="1"/>
</dbReference>
<feature type="transmembrane region" description="Helical" evidence="7">
    <location>
        <begin position="113"/>
        <end position="134"/>
    </location>
</feature>
<feature type="domain" description="Major facilitator superfamily (MFS) profile" evidence="8">
    <location>
        <begin position="23"/>
        <end position="568"/>
    </location>
</feature>
<dbReference type="EMBL" id="CDMZ01005088">
    <property type="protein sequence ID" value="CEM51904.1"/>
    <property type="molecule type" value="Genomic_DNA"/>
</dbReference>
<feature type="region of interest" description="Disordered" evidence="6">
    <location>
        <begin position="211"/>
        <end position="350"/>
    </location>
</feature>
<keyword evidence="4 7" id="KW-1133">Transmembrane helix</keyword>
<evidence type="ECO:0000256" key="5">
    <source>
        <dbReference type="ARBA" id="ARBA00023136"/>
    </source>
</evidence>
<feature type="compositionally biased region" description="Basic and acidic residues" evidence="6">
    <location>
        <begin position="271"/>
        <end position="280"/>
    </location>
</feature>
<feature type="transmembrane region" description="Helical" evidence="7">
    <location>
        <begin position="88"/>
        <end position="107"/>
    </location>
</feature>
<evidence type="ECO:0000256" key="1">
    <source>
        <dbReference type="ARBA" id="ARBA00004141"/>
    </source>
</evidence>
<sequence length="585" mass="61905">MRHMQMPEWISKEAEASNSCSFIIVISCLAFMLAGVGTAIPVLPYFAILEVGGSPFLLGLMFSVNSLAESIGALIWGRLSDSLGRRPFAVLVYFVCATGWFFAGFVTAMWQLILVRAFAGIVGGPSWIHFAMTVDLSNSRNVAKRLGYCGACIGVALVIGPCLGAALMSLLKVRRLCFFFAAAIAFCAAVFGHAFLPETLDRELRRPLPCVKEDEDEGEEGGDTIVFKEGGLQGEGKGEGEEGGTGSSPFAFFKAESSSNRRSGGDPVAEEGDREREALLSKRNNSLSSQQGGRRRDSNPFPPPFQDALVGGVSAASVSRRGSASAASSSSSAPPVRDRGSSGTPKQLSAEVQRILDDNAKIDSARERGAEGEGGMDRGYCVRGFVASMFAKFFSALAFAVAQATWPLLLKDRFGFEDVQLGLILAVAGVIGAVSQAFLFGFLERRLGRHLTVGTSVFFMGSSTLVIPKTAETSLALHLLAAGIFAVGFACASPGFHALGVYYCDRSHQGWAQGSLVSARNAALVFGPTFFGWLYTKSQSAPYYTAAGACGLSLCALALAAVVGERYEENEKGSPEGKMLGGEVA</sequence>
<dbReference type="Pfam" id="PF07690">
    <property type="entry name" value="MFS_1"/>
    <property type="match status" value="2"/>
</dbReference>